<dbReference type="Proteomes" id="UP000323067">
    <property type="component" value="Chromosome vi"/>
</dbReference>
<dbReference type="EMBL" id="CP023323">
    <property type="protein sequence ID" value="ATY61216.1"/>
    <property type="molecule type" value="Genomic_DNA"/>
</dbReference>
<keyword evidence="2" id="KW-0732">Signal</keyword>
<evidence type="ECO:0000256" key="1">
    <source>
        <dbReference type="SAM" id="MobiDB-lite"/>
    </source>
</evidence>
<dbReference type="VEuPathDB" id="FungiDB:A9K55_005407"/>
<feature type="region of interest" description="Disordered" evidence="1">
    <location>
        <begin position="182"/>
        <end position="202"/>
    </location>
</feature>
<reference evidence="3 4" key="1">
    <citation type="journal article" date="2017" name="BMC Genomics">
        <title>Chromosome level assembly and secondary metabolite potential of the parasitic fungus Cordyceps militaris.</title>
        <authorList>
            <person name="Kramer G.J."/>
            <person name="Nodwell J.R."/>
        </authorList>
    </citation>
    <scope>NUCLEOTIDE SEQUENCE [LARGE SCALE GENOMIC DNA]</scope>
    <source>
        <strain evidence="3 4">ATCC 34164</strain>
    </source>
</reference>
<organism evidence="3 4">
    <name type="scientific">Cordyceps militaris</name>
    <name type="common">Caterpillar fungus</name>
    <name type="synonym">Clavaria militaris</name>
    <dbReference type="NCBI Taxonomy" id="73501"/>
    <lineage>
        <taxon>Eukaryota</taxon>
        <taxon>Fungi</taxon>
        <taxon>Dikarya</taxon>
        <taxon>Ascomycota</taxon>
        <taxon>Pezizomycotina</taxon>
        <taxon>Sordariomycetes</taxon>
        <taxon>Hypocreomycetidae</taxon>
        <taxon>Hypocreales</taxon>
        <taxon>Cordycipitaceae</taxon>
        <taxon>Cordyceps</taxon>
    </lineage>
</organism>
<name>A0A2H4SDP6_CORMI</name>
<proteinExistence type="predicted"/>
<sequence>MKSFAVAAALVSVVIAHPGLVDGLLGNNAGVPNTDNLLGGANGAVPSTDGLLGNTGLDAKIKLPAGIEISASLGPKYPPPADRTNTWHPSHPDVDMDGCDATDEDWHYVHPCDECQFGHHTWTTSTATSVVTKTVIDCAPTVTDCPARTTAITTVTTTICPATNTATATPTPVVPVITSTESAVTETPCPETTTAVPPPQTQAPIWSTGVLPPQTTKAPSPAVSIAPPVQGGNNTFTQPPVIVNGGAQVQIGLFAAVAAIAALL</sequence>
<accession>A0A2H4SDP6</accession>
<feature type="chain" id="PRO_5014188456" description="Adhesin protein Mad2" evidence="2">
    <location>
        <begin position="17"/>
        <end position="264"/>
    </location>
</feature>
<protein>
    <recommendedName>
        <fullName evidence="5">Adhesin protein Mad2</fullName>
    </recommendedName>
</protein>
<gene>
    <name evidence="3" type="ORF">A9K55_005407</name>
</gene>
<evidence type="ECO:0008006" key="5">
    <source>
        <dbReference type="Google" id="ProtNLM"/>
    </source>
</evidence>
<evidence type="ECO:0000256" key="2">
    <source>
        <dbReference type="SAM" id="SignalP"/>
    </source>
</evidence>
<evidence type="ECO:0000313" key="4">
    <source>
        <dbReference type="Proteomes" id="UP000323067"/>
    </source>
</evidence>
<dbReference type="AlphaFoldDB" id="A0A2H4SDP6"/>
<dbReference type="VEuPathDB" id="FungiDB:CCM_03590"/>
<dbReference type="OrthoDB" id="4870592at2759"/>
<feature type="signal peptide" evidence="2">
    <location>
        <begin position="1"/>
        <end position="16"/>
    </location>
</feature>
<evidence type="ECO:0000313" key="3">
    <source>
        <dbReference type="EMBL" id="ATY61216.1"/>
    </source>
</evidence>